<dbReference type="Pfam" id="PF00293">
    <property type="entry name" value="NUDIX"/>
    <property type="match status" value="1"/>
</dbReference>
<dbReference type="InterPro" id="IPR000086">
    <property type="entry name" value="NUDIX_hydrolase_dom"/>
</dbReference>
<dbReference type="SUPFAM" id="SSF55811">
    <property type="entry name" value="Nudix"/>
    <property type="match status" value="1"/>
</dbReference>
<feature type="domain" description="Nudix hydrolase" evidence="3">
    <location>
        <begin position="206"/>
        <end position="344"/>
    </location>
</feature>
<dbReference type="Pfam" id="PF01467">
    <property type="entry name" value="CTP_transf_like"/>
    <property type="match status" value="1"/>
</dbReference>
<keyword evidence="2 4" id="KW-0548">Nucleotidyltransferase</keyword>
<dbReference type="SUPFAM" id="SSF52374">
    <property type="entry name" value="Nucleotidylyl transferase"/>
    <property type="match status" value="1"/>
</dbReference>
<dbReference type="PANTHER" id="PTHR21342:SF0">
    <property type="entry name" value="BIFUNCTIONAL NMN ADENYLYLTRANSFERASE_NUDIX HYDROLASE"/>
    <property type="match status" value="1"/>
</dbReference>
<dbReference type="PANTHER" id="PTHR21342">
    <property type="entry name" value="PHOSPHOPANTETHEINE ADENYLYLTRANSFERASE"/>
    <property type="match status" value="1"/>
</dbReference>
<reference evidence="4 5" key="1">
    <citation type="submission" date="2018-06" db="EMBL/GenBank/DDBJ databases">
        <authorList>
            <consortium name="Pathogen Informatics"/>
            <person name="Doyle S."/>
        </authorList>
    </citation>
    <scope>NUCLEOTIDE SEQUENCE [LARGE SCALE GENOMIC DNA]</scope>
    <source>
        <strain evidence="4 5">NCTC13337</strain>
    </source>
</reference>
<protein>
    <submittedName>
        <fullName evidence="4">Bifunctional NMN adenylyltransferase/Nudix hydrolase</fullName>
    </submittedName>
</protein>
<dbReference type="RefSeq" id="WP_072576874.1">
    <property type="nucleotide sequence ID" value="NZ_LWHB01000111.1"/>
</dbReference>
<evidence type="ECO:0000256" key="2">
    <source>
        <dbReference type="ARBA" id="ARBA00022695"/>
    </source>
</evidence>
<evidence type="ECO:0000313" key="5">
    <source>
        <dbReference type="Proteomes" id="UP000254601"/>
    </source>
</evidence>
<dbReference type="EMBL" id="UHIC01000001">
    <property type="protein sequence ID" value="SUO95501.1"/>
    <property type="molecule type" value="Genomic_DNA"/>
</dbReference>
<evidence type="ECO:0000256" key="1">
    <source>
        <dbReference type="ARBA" id="ARBA00022679"/>
    </source>
</evidence>
<dbReference type="InterPro" id="IPR004821">
    <property type="entry name" value="Cyt_trans-like"/>
</dbReference>
<gene>
    <name evidence="4" type="ORF">NCTC13337_01399</name>
</gene>
<accession>A0A380MUW6</accession>
<proteinExistence type="predicted"/>
<dbReference type="NCBIfam" id="TIGR00125">
    <property type="entry name" value="cyt_tran_rel"/>
    <property type="match status" value="1"/>
</dbReference>
<dbReference type="Gene3D" id="3.40.50.620">
    <property type="entry name" value="HUPs"/>
    <property type="match status" value="1"/>
</dbReference>
<dbReference type="GO" id="GO:0016787">
    <property type="term" value="F:hydrolase activity"/>
    <property type="evidence" value="ECO:0007669"/>
    <property type="project" value="UniProtKB-KW"/>
</dbReference>
<dbReference type="Gene3D" id="3.90.79.10">
    <property type="entry name" value="Nucleoside Triphosphate Pyrophosphohydrolase"/>
    <property type="match status" value="1"/>
</dbReference>
<dbReference type="NCBIfam" id="NF003786">
    <property type="entry name" value="PRK05379.1-2"/>
    <property type="match status" value="1"/>
</dbReference>
<dbReference type="AlphaFoldDB" id="A0A380MUW6"/>
<dbReference type="PROSITE" id="PS51462">
    <property type="entry name" value="NUDIX"/>
    <property type="match status" value="1"/>
</dbReference>
<dbReference type="GO" id="GO:0016779">
    <property type="term" value="F:nucleotidyltransferase activity"/>
    <property type="evidence" value="ECO:0007669"/>
    <property type="project" value="UniProtKB-KW"/>
</dbReference>
<dbReference type="CDD" id="cd18873">
    <property type="entry name" value="NUDIX_NadM_like"/>
    <property type="match status" value="1"/>
</dbReference>
<keyword evidence="1 4" id="KW-0808">Transferase</keyword>
<name>A0A380MUW6_9GAMM</name>
<dbReference type="InterPro" id="IPR014729">
    <property type="entry name" value="Rossmann-like_a/b/a_fold"/>
</dbReference>
<dbReference type="InterPro" id="IPR015797">
    <property type="entry name" value="NUDIX_hydrolase-like_dom_sf"/>
</dbReference>
<dbReference type="OrthoDB" id="542521at2"/>
<organism evidence="4 5">
    <name type="scientific">Suttonella ornithocola</name>
    <dbReference type="NCBI Taxonomy" id="279832"/>
    <lineage>
        <taxon>Bacteria</taxon>
        <taxon>Pseudomonadati</taxon>
        <taxon>Pseudomonadota</taxon>
        <taxon>Gammaproteobacteria</taxon>
        <taxon>Cardiobacteriales</taxon>
        <taxon>Cardiobacteriaceae</taxon>
        <taxon>Suttonella</taxon>
    </lineage>
</organism>
<dbReference type="Proteomes" id="UP000254601">
    <property type="component" value="Unassembled WGS sequence"/>
</dbReference>
<evidence type="ECO:0000259" key="3">
    <source>
        <dbReference type="PROSITE" id="PS51462"/>
    </source>
</evidence>
<sequence>MTNKFDIAIFIGRFQPFHNGHLAVVKKALAQAQYILILCGSSNTPRNLKNPFTFTERENIILNAFSPEEQKRIYCATIDDYPYDDATWQLNVQQIVNQTLAQNKLSQYTNIALIGHKKDSSSYYLDLFPSWQTLFVENFDNISATPIRRAYYRLSHQETFPNFPIPNSTLTFLEKFRETEDYQYLKEEQSLIDTEKKAWSTAPYPPIFTTTDALLIHQNAVLLVERAKAPGKGLYAMPGGFLEENETLFHSCLRELQEETGISLNETLWKNFLRKEKIYEQPGRSERGRIITHVFYFHLPDDVLRPTVKGRDDAAKAFWLPLDKLNAKQFHDDHFHIIRELTKR</sequence>
<keyword evidence="4" id="KW-0378">Hydrolase</keyword>
<keyword evidence="5" id="KW-1185">Reference proteome</keyword>
<evidence type="ECO:0000313" key="4">
    <source>
        <dbReference type="EMBL" id="SUO95501.1"/>
    </source>
</evidence>